<reference evidence="8" key="1">
    <citation type="journal article" date="2019" name="Int. J. Syst. Evol. Microbiol.">
        <title>The Global Catalogue of Microorganisms (GCM) 10K type strain sequencing project: providing services to taxonomists for standard genome sequencing and annotation.</title>
        <authorList>
            <consortium name="The Broad Institute Genomics Platform"/>
            <consortium name="The Broad Institute Genome Sequencing Center for Infectious Disease"/>
            <person name="Wu L."/>
            <person name="Ma J."/>
        </authorList>
    </citation>
    <scope>NUCLEOTIDE SEQUENCE [LARGE SCALE GENOMIC DNA]</scope>
    <source>
        <strain evidence="8">CGMCC 4.1641</strain>
    </source>
</reference>
<dbReference type="InterPro" id="IPR008979">
    <property type="entry name" value="Galactose-bd-like_sf"/>
</dbReference>
<dbReference type="Gene3D" id="2.60.120.260">
    <property type="entry name" value="Galactose-binding domain-like"/>
    <property type="match status" value="1"/>
</dbReference>
<evidence type="ECO:0000259" key="4">
    <source>
        <dbReference type="Pfam" id="PF00703"/>
    </source>
</evidence>
<accession>A0ABV8SI13</accession>
<comment type="similarity">
    <text evidence="1">Belongs to the glycosyl hydrolase 2 family.</text>
</comment>
<evidence type="ECO:0000256" key="3">
    <source>
        <dbReference type="ARBA" id="ARBA00023295"/>
    </source>
</evidence>
<evidence type="ECO:0000259" key="5">
    <source>
        <dbReference type="Pfam" id="PF02836"/>
    </source>
</evidence>
<proteinExistence type="inferred from homology"/>
<dbReference type="InterPro" id="IPR036156">
    <property type="entry name" value="Beta-gal/glucu_dom_sf"/>
</dbReference>
<protein>
    <submittedName>
        <fullName evidence="7">Glycoside hydrolase family 2 protein</fullName>
    </submittedName>
</protein>
<dbReference type="InterPro" id="IPR013783">
    <property type="entry name" value="Ig-like_fold"/>
</dbReference>
<comment type="caution">
    <text evidence="7">The sequence shown here is derived from an EMBL/GenBank/DDBJ whole genome shotgun (WGS) entry which is preliminary data.</text>
</comment>
<name>A0ABV8SI13_9BACL</name>
<dbReference type="SUPFAM" id="SSF49785">
    <property type="entry name" value="Galactose-binding domain-like"/>
    <property type="match status" value="1"/>
</dbReference>
<feature type="domain" description="Glycoside hydrolase family 2 immunoglobulin-like beta-sandwich" evidence="4">
    <location>
        <begin position="221"/>
        <end position="288"/>
    </location>
</feature>
<sequence>MLAEIPRSDYPRPQFRRDEWMSLNGAWAFDFDDQSVGLKERWQEGERDFTKVIQVPFAWESPLSGVEDMGFHDVVWYRRNFSLPDSYDGKRIILNFGAVDYEADVWVNGKLAVTHEGGHTPFSADITELLANGTNLLVVRAYDPGSSTHIPRGKQYWEEKPRAIWYTRTTGIWQSVWLEAVAETRLDHVTFSANIERNEISIGYTFKNAEHRQLTMRTVIKYDGELVAEERFVVRRQEENRAIGLGSWYGCGEDRLWSPSHPNLYEVEFELSENGSVTDRVASYFGMRKVSIEDGRFCLNNRPVFMKLVLDQGYYPGGNLTPPSDDTIRRDIELTKEMGFNGVRKHQKVEDPRYMYWCDKLGLMVWGEMANAYDFSAETVRRMMREWHDVIVRDYNHPCIVVWVPMNESFGAPNIQTVECEQHHAMALYYLTKSLDYTRPVVSNDGWEQVKTDLFSLHDYDSNKETLLSRYRSVESLMAGIPYNRKMSVGEFHYAGQPVIVSECGGIRYQKYGTGGWGYTGASDDEQFMAKLEEILGSFERSGVVQGYCYTQLTDVEQETNGLLTFDRRPKVPLERIRRIVDSAIFYGQEITEASFE</sequence>
<dbReference type="Proteomes" id="UP001595755">
    <property type="component" value="Unassembled WGS sequence"/>
</dbReference>
<dbReference type="InterPro" id="IPR006104">
    <property type="entry name" value="Glyco_hydro_2_N"/>
</dbReference>
<dbReference type="SUPFAM" id="SSF51445">
    <property type="entry name" value="(Trans)glycosidases"/>
    <property type="match status" value="1"/>
</dbReference>
<dbReference type="InterPro" id="IPR051913">
    <property type="entry name" value="GH2_Domain-Containing"/>
</dbReference>
<keyword evidence="3" id="KW-0326">Glycosidase</keyword>
<keyword evidence="2 7" id="KW-0378">Hydrolase</keyword>
<dbReference type="SUPFAM" id="SSF49303">
    <property type="entry name" value="beta-Galactosidase/glucuronidase domain"/>
    <property type="match status" value="1"/>
</dbReference>
<evidence type="ECO:0000256" key="1">
    <source>
        <dbReference type="ARBA" id="ARBA00007401"/>
    </source>
</evidence>
<evidence type="ECO:0000259" key="6">
    <source>
        <dbReference type="Pfam" id="PF02837"/>
    </source>
</evidence>
<dbReference type="Pfam" id="PF02837">
    <property type="entry name" value="Glyco_hydro_2_N"/>
    <property type="match status" value="1"/>
</dbReference>
<gene>
    <name evidence="7" type="ORF">ACFO1S_24885</name>
</gene>
<feature type="domain" description="Glycosyl hydrolases family 2 sugar binding" evidence="6">
    <location>
        <begin position="22"/>
        <end position="153"/>
    </location>
</feature>
<dbReference type="Pfam" id="PF02836">
    <property type="entry name" value="Glyco_hydro_2_C"/>
    <property type="match status" value="1"/>
</dbReference>
<feature type="domain" description="Glycoside hydrolase family 2 catalytic" evidence="5">
    <location>
        <begin position="290"/>
        <end position="450"/>
    </location>
</feature>
<dbReference type="PANTHER" id="PTHR42732:SF2">
    <property type="entry name" value="BETA-MANNOSIDASE"/>
    <property type="match status" value="1"/>
</dbReference>
<evidence type="ECO:0000313" key="7">
    <source>
        <dbReference type="EMBL" id="MFC4306660.1"/>
    </source>
</evidence>
<dbReference type="InterPro" id="IPR006103">
    <property type="entry name" value="Glyco_hydro_2_cat"/>
</dbReference>
<dbReference type="PANTHER" id="PTHR42732">
    <property type="entry name" value="BETA-GALACTOSIDASE"/>
    <property type="match status" value="1"/>
</dbReference>
<organism evidence="7 8">
    <name type="scientific">Cohnella boryungensis</name>
    <dbReference type="NCBI Taxonomy" id="768479"/>
    <lineage>
        <taxon>Bacteria</taxon>
        <taxon>Bacillati</taxon>
        <taxon>Bacillota</taxon>
        <taxon>Bacilli</taxon>
        <taxon>Bacillales</taxon>
        <taxon>Paenibacillaceae</taxon>
        <taxon>Cohnella</taxon>
    </lineage>
</organism>
<dbReference type="Pfam" id="PF00703">
    <property type="entry name" value="Glyco_hydro_2"/>
    <property type="match status" value="1"/>
</dbReference>
<dbReference type="EMBL" id="JBHSED010000065">
    <property type="protein sequence ID" value="MFC4306660.1"/>
    <property type="molecule type" value="Genomic_DNA"/>
</dbReference>
<dbReference type="GO" id="GO:0016787">
    <property type="term" value="F:hydrolase activity"/>
    <property type="evidence" value="ECO:0007669"/>
    <property type="project" value="UniProtKB-KW"/>
</dbReference>
<dbReference type="InterPro" id="IPR006102">
    <property type="entry name" value="Ig-like_GH2"/>
</dbReference>
<dbReference type="Gene3D" id="3.20.20.80">
    <property type="entry name" value="Glycosidases"/>
    <property type="match status" value="1"/>
</dbReference>
<evidence type="ECO:0000313" key="8">
    <source>
        <dbReference type="Proteomes" id="UP001595755"/>
    </source>
</evidence>
<dbReference type="Gene3D" id="2.60.40.10">
    <property type="entry name" value="Immunoglobulins"/>
    <property type="match status" value="1"/>
</dbReference>
<keyword evidence="8" id="KW-1185">Reference proteome</keyword>
<evidence type="ECO:0000256" key="2">
    <source>
        <dbReference type="ARBA" id="ARBA00022801"/>
    </source>
</evidence>
<dbReference type="InterPro" id="IPR017853">
    <property type="entry name" value="GH"/>
</dbReference>